<dbReference type="GO" id="GO:0047632">
    <property type="term" value="F:agmatine deiminase activity"/>
    <property type="evidence" value="ECO:0007669"/>
    <property type="project" value="UniProtKB-EC"/>
</dbReference>
<dbReference type="RefSeq" id="WP_012594335.1">
    <property type="nucleotide sequence ID" value="NC_011726.1"/>
</dbReference>
<protein>
    <submittedName>
        <fullName evidence="2">Agmatine deiminase</fullName>
        <ecNumber evidence="2">3.5.3.12</ecNumber>
    </submittedName>
</protein>
<accession>B7JZW7</accession>
<dbReference type="eggNOG" id="COG2957">
    <property type="taxonomic scope" value="Bacteria"/>
</dbReference>
<dbReference type="STRING" id="41431.PCC8801_0984"/>
<dbReference type="AlphaFoldDB" id="B7JZW7"/>
<dbReference type="Pfam" id="PF04371">
    <property type="entry name" value="PAD_porph"/>
    <property type="match status" value="1"/>
</dbReference>
<dbReference type="Proteomes" id="UP000008204">
    <property type="component" value="Chromosome"/>
</dbReference>
<dbReference type="PANTHER" id="PTHR31377:SF0">
    <property type="entry name" value="AGMATINE DEIMINASE-RELATED"/>
    <property type="match status" value="1"/>
</dbReference>
<dbReference type="EMBL" id="CP001287">
    <property type="protein sequence ID" value="ACK65060.1"/>
    <property type="molecule type" value="Genomic_DNA"/>
</dbReference>
<dbReference type="GO" id="GO:0009446">
    <property type="term" value="P:putrescine biosynthetic process"/>
    <property type="evidence" value="ECO:0007669"/>
    <property type="project" value="InterPro"/>
</dbReference>
<dbReference type="Gene3D" id="3.75.10.10">
    <property type="entry name" value="L-arginine/glycine Amidinotransferase, Chain A"/>
    <property type="match status" value="1"/>
</dbReference>
<dbReference type="HOGENOM" id="CLU_037682_0_0_3"/>
<evidence type="ECO:0000313" key="2">
    <source>
        <dbReference type="EMBL" id="ACK65060.1"/>
    </source>
</evidence>
<dbReference type="GO" id="GO:0004668">
    <property type="term" value="F:protein-arginine deiminase activity"/>
    <property type="evidence" value="ECO:0007669"/>
    <property type="project" value="InterPro"/>
</dbReference>
<dbReference type="PANTHER" id="PTHR31377">
    <property type="entry name" value="AGMATINE DEIMINASE-RELATED"/>
    <property type="match status" value="1"/>
</dbReference>
<name>B7JZW7_RIPO1</name>
<keyword evidence="1 2" id="KW-0378">Hydrolase</keyword>
<keyword evidence="3" id="KW-1185">Reference proteome</keyword>
<proteinExistence type="predicted"/>
<dbReference type="OrthoDB" id="9808013at2"/>
<gene>
    <name evidence="2" type="ordered locus">PCC8801_0984</name>
</gene>
<evidence type="ECO:0000256" key="1">
    <source>
        <dbReference type="ARBA" id="ARBA00022801"/>
    </source>
</evidence>
<dbReference type="EC" id="3.5.3.12" evidence="2"/>
<dbReference type="InterPro" id="IPR007466">
    <property type="entry name" value="Peptidyl-Arg-deiminase_porph"/>
</dbReference>
<organism evidence="2 3">
    <name type="scientific">Rippkaea orientalis (strain PCC 8801 / RF-1)</name>
    <name type="common">Cyanothece sp. (strain PCC 8801)</name>
    <dbReference type="NCBI Taxonomy" id="41431"/>
    <lineage>
        <taxon>Bacteria</taxon>
        <taxon>Bacillati</taxon>
        <taxon>Cyanobacteriota</taxon>
        <taxon>Cyanophyceae</taxon>
        <taxon>Oscillatoriophycideae</taxon>
        <taxon>Chroococcales</taxon>
        <taxon>Aphanothecaceae</taxon>
        <taxon>Rippkaea</taxon>
        <taxon>Rippkaea orientalis</taxon>
    </lineage>
</organism>
<reference evidence="3" key="1">
    <citation type="journal article" date="2011" name="MBio">
        <title>Novel metabolic attributes of the genus Cyanothece, comprising a group of unicellular nitrogen-fixing Cyanobacteria.</title>
        <authorList>
            <person name="Bandyopadhyay A."/>
            <person name="Elvitigala T."/>
            <person name="Welsh E."/>
            <person name="Stockel J."/>
            <person name="Liberton M."/>
            <person name="Min H."/>
            <person name="Sherman L.A."/>
            <person name="Pakrasi H.B."/>
        </authorList>
    </citation>
    <scope>NUCLEOTIDE SEQUENCE [LARGE SCALE GENOMIC DNA]</scope>
    <source>
        <strain evidence="3">PCC 8801</strain>
    </source>
</reference>
<dbReference type="KEGG" id="cyp:PCC8801_0984"/>
<sequence length="345" mass="39621">MYFLPAEWYEQDGVMLTWPHRETDMEPFLEQVYPVYLNICQEITKRQKLLLVVHNLCLKSEVESLLYSHNIDVSQVIFVIAPTNDIWARDHGPITLTNSQEKLKVIDFIFNGWGNKYKSFFDNQINTQVITQVVNPEVKTESILFVLEGGAIESDGKGTLLTTKTCLLNPNRNPDFNQQQIEALLLEKLGMKTIIWLENGHLEGDDTDSHIDTLVRFAPNNTLVYVTCDDEKDSHYTEFQKLEAELKSLKTEEGKNYHLIPLPWPQPKYNDQGDRLPATYANYLIINGAVLVPTYRDKADEIALKQIQKAYPNHEMIGLDCLPLIYQFGSLHCISMQLPKGFLKG</sequence>
<evidence type="ECO:0000313" key="3">
    <source>
        <dbReference type="Proteomes" id="UP000008204"/>
    </source>
</evidence>
<dbReference type="SUPFAM" id="SSF55909">
    <property type="entry name" value="Pentein"/>
    <property type="match status" value="1"/>
</dbReference>